<evidence type="ECO:0000256" key="5">
    <source>
        <dbReference type="ARBA" id="ARBA00022927"/>
    </source>
</evidence>
<dbReference type="InterPro" id="IPR018035">
    <property type="entry name" value="Flagellar_FliH/T3SS_HrpE"/>
</dbReference>
<keyword evidence="4" id="KW-1005">Bacterial flagellum biogenesis</keyword>
<keyword evidence="9" id="KW-1185">Reference proteome</keyword>
<dbReference type="InterPro" id="IPR051472">
    <property type="entry name" value="T3SS_Stator/FliH"/>
</dbReference>
<evidence type="ECO:0000256" key="3">
    <source>
        <dbReference type="ARBA" id="ARBA00022448"/>
    </source>
</evidence>
<dbReference type="Pfam" id="PF02108">
    <property type="entry name" value="FliH"/>
    <property type="match status" value="1"/>
</dbReference>
<evidence type="ECO:0000256" key="6">
    <source>
        <dbReference type="ARBA" id="ARBA00023225"/>
    </source>
</evidence>
<accession>A0ABW1LFI1</accession>
<organism evidence="8 9">
    <name type="scientific">Nocardioides hankookensis</name>
    <dbReference type="NCBI Taxonomy" id="443157"/>
    <lineage>
        <taxon>Bacteria</taxon>
        <taxon>Bacillati</taxon>
        <taxon>Actinomycetota</taxon>
        <taxon>Actinomycetes</taxon>
        <taxon>Propionibacteriales</taxon>
        <taxon>Nocardioidaceae</taxon>
        <taxon>Nocardioides</taxon>
    </lineage>
</organism>
<dbReference type="PANTHER" id="PTHR34982:SF1">
    <property type="entry name" value="FLAGELLAR ASSEMBLY PROTEIN FLIH"/>
    <property type="match status" value="1"/>
</dbReference>
<reference evidence="9" key="1">
    <citation type="journal article" date="2019" name="Int. J. Syst. Evol. Microbiol.">
        <title>The Global Catalogue of Microorganisms (GCM) 10K type strain sequencing project: providing services to taxonomists for standard genome sequencing and annotation.</title>
        <authorList>
            <consortium name="The Broad Institute Genomics Platform"/>
            <consortium name="The Broad Institute Genome Sequencing Center for Infectious Disease"/>
            <person name="Wu L."/>
            <person name="Ma J."/>
        </authorList>
    </citation>
    <scope>NUCLEOTIDE SEQUENCE [LARGE SCALE GENOMIC DNA]</scope>
    <source>
        <strain evidence="9">CCUG 54522</strain>
    </source>
</reference>
<dbReference type="RefSeq" id="WP_379151088.1">
    <property type="nucleotide sequence ID" value="NZ_JBHSRJ010000002.1"/>
</dbReference>
<keyword evidence="5" id="KW-0653">Protein transport</keyword>
<comment type="caution">
    <text evidence="8">The sequence shown here is derived from an EMBL/GenBank/DDBJ whole genome shotgun (WGS) entry which is preliminary data.</text>
</comment>
<feature type="domain" description="Flagellar assembly protein FliH/Type III secretion system HrpE" evidence="7">
    <location>
        <begin position="89"/>
        <end position="209"/>
    </location>
</feature>
<evidence type="ECO:0000256" key="1">
    <source>
        <dbReference type="ARBA" id="ARBA00003041"/>
    </source>
</evidence>
<evidence type="ECO:0000256" key="2">
    <source>
        <dbReference type="ARBA" id="ARBA00006602"/>
    </source>
</evidence>
<dbReference type="PANTHER" id="PTHR34982">
    <property type="entry name" value="YOP PROTEINS TRANSLOCATION PROTEIN L"/>
    <property type="match status" value="1"/>
</dbReference>
<dbReference type="Proteomes" id="UP001596135">
    <property type="component" value="Unassembled WGS sequence"/>
</dbReference>
<proteinExistence type="inferred from homology"/>
<protein>
    <submittedName>
        <fullName evidence="8">FliH/SctL family protein</fullName>
    </submittedName>
</protein>
<comment type="function">
    <text evidence="1">Needed for flagellar regrowth and assembly.</text>
</comment>
<evidence type="ECO:0000313" key="9">
    <source>
        <dbReference type="Proteomes" id="UP001596135"/>
    </source>
</evidence>
<evidence type="ECO:0000259" key="7">
    <source>
        <dbReference type="Pfam" id="PF02108"/>
    </source>
</evidence>
<dbReference type="EMBL" id="JBHSRJ010000002">
    <property type="protein sequence ID" value="MFC6042418.1"/>
    <property type="molecule type" value="Genomic_DNA"/>
</dbReference>
<gene>
    <name evidence="8" type="ORF">ACFPYL_05015</name>
</gene>
<evidence type="ECO:0000313" key="8">
    <source>
        <dbReference type="EMBL" id="MFC6042418.1"/>
    </source>
</evidence>
<evidence type="ECO:0000256" key="4">
    <source>
        <dbReference type="ARBA" id="ARBA00022795"/>
    </source>
</evidence>
<comment type="similarity">
    <text evidence="2">Belongs to the FliH family.</text>
</comment>
<keyword evidence="3" id="KW-0813">Transport</keyword>
<name>A0ABW1LFI1_9ACTN</name>
<sequence>MSEALSYPDLRHGHWTRLGDERVLGDSATEAVLGRLAERTRSAAQAQGYAVGWSEGQRAALRRGAEEAAAVAAEADRREQARAREHAAAVAGLHAAAAAVAASAQDVATRIADQATDLAFEVIRTLLGHELSATSDPGPGVVGRVLAVLPKDPSTTVRVHPATATSLAVADLDAVGVEVVADPTLDLHDAVVETSTTAVDLRLAQAIDRLRDALS</sequence>
<keyword evidence="6" id="KW-1006">Bacterial flagellum protein export</keyword>